<gene>
    <name evidence="2" type="ORF">E5222_13740</name>
</gene>
<dbReference type="GO" id="GO:0016787">
    <property type="term" value="F:hydrolase activity"/>
    <property type="evidence" value="ECO:0007669"/>
    <property type="project" value="UniProtKB-KW"/>
</dbReference>
<dbReference type="Proteomes" id="UP000309389">
    <property type="component" value="Unassembled WGS sequence"/>
</dbReference>
<evidence type="ECO:0000313" key="3">
    <source>
        <dbReference type="Proteomes" id="UP000309389"/>
    </source>
</evidence>
<dbReference type="Pfam" id="PF01738">
    <property type="entry name" value="DLH"/>
    <property type="match status" value="1"/>
</dbReference>
<accession>A0A4T3EW92</accession>
<dbReference type="InterPro" id="IPR029058">
    <property type="entry name" value="AB_hydrolase_fold"/>
</dbReference>
<name>A0A4T3EW92_9SPHN</name>
<dbReference type="SUPFAM" id="SSF53474">
    <property type="entry name" value="alpha/beta-Hydrolases"/>
    <property type="match status" value="1"/>
</dbReference>
<proteinExistence type="predicted"/>
<keyword evidence="2" id="KW-0378">Hydrolase</keyword>
<reference evidence="2 3" key="1">
    <citation type="submission" date="2019-04" db="EMBL/GenBank/DDBJ databases">
        <title>Altererythrobacter aquimixticola sp. nov., isolated from sediment of junction between the ocean and a freshwater spring.</title>
        <authorList>
            <person name="Yoon J.-H."/>
        </authorList>
    </citation>
    <scope>NUCLEOTIDE SEQUENCE [LARGE SCALE GENOMIC DNA]</scope>
    <source>
        <strain evidence="2 3">SSKS-13</strain>
    </source>
</reference>
<dbReference type="PANTHER" id="PTHR46623">
    <property type="entry name" value="CARBOXYMETHYLENEBUTENOLIDASE-RELATED"/>
    <property type="match status" value="1"/>
</dbReference>
<dbReference type="PANTHER" id="PTHR46623:SF10">
    <property type="entry name" value="CARBOXYMETHYLENEBUTENOLIDASE HOMOLOG"/>
    <property type="match status" value="1"/>
</dbReference>
<dbReference type="RefSeq" id="WP_136694379.1">
    <property type="nucleotide sequence ID" value="NZ_SSHH01000004.1"/>
</dbReference>
<dbReference type="EMBL" id="SSHH01000004">
    <property type="protein sequence ID" value="TIX48806.1"/>
    <property type="molecule type" value="Genomic_DNA"/>
</dbReference>
<evidence type="ECO:0000313" key="2">
    <source>
        <dbReference type="EMBL" id="TIX48806.1"/>
    </source>
</evidence>
<feature type="domain" description="Dienelactone hydrolase" evidence="1">
    <location>
        <begin position="64"/>
        <end position="289"/>
    </location>
</feature>
<dbReference type="Gene3D" id="3.40.50.1820">
    <property type="entry name" value="alpha/beta hydrolase"/>
    <property type="match status" value="1"/>
</dbReference>
<dbReference type="InterPro" id="IPR051049">
    <property type="entry name" value="Dienelactone_hydrolase-like"/>
</dbReference>
<evidence type="ECO:0000259" key="1">
    <source>
        <dbReference type="Pfam" id="PF01738"/>
    </source>
</evidence>
<keyword evidence="3" id="KW-1185">Reference proteome</keyword>
<dbReference type="OrthoDB" id="9787933at2"/>
<dbReference type="InterPro" id="IPR002925">
    <property type="entry name" value="Dienelactn_hydro"/>
</dbReference>
<comment type="caution">
    <text evidence="2">The sequence shown here is derived from an EMBL/GenBank/DDBJ whole genome shotgun (WGS) entry which is preliminary data.</text>
</comment>
<sequence length="294" mass="30576">MCDQDLVSSMPRVNRRQFARMGAVMGAGAMAACTTSDGNAEEAEPEEGTIVENAVSFEAPGGTFDGVFIHPAGVASPAVILWPDIAGLRPAKLEMGRRLAGEGYAVLVANPYYRSVSGEQFADFEAFREAGFETVGPWMQANTPEAIAETTQAVVAWLDSQDAVDASRGIGNQGYCMTGSWTIRAAAAVPDRVKAAASFHGGGLVGDDATAPVNLLGDMAEDAGALIAIAQNDDANAPGDKTALSEAGEAAAADVTVEVYAGDHGWTVLDSPVYNEAEAERAWANLLALYADKL</sequence>
<organism evidence="2 3">
    <name type="scientific">Alteraurantiacibacter aquimixticola</name>
    <dbReference type="NCBI Taxonomy" id="2489173"/>
    <lineage>
        <taxon>Bacteria</taxon>
        <taxon>Pseudomonadati</taxon>
        <taxon>Pseudomonadota</taxon>
        <taxon>Alphaproteobacteria</taxon>
        <taxon>Sphingomonadales</taxon>
        <taxon>Erythrobacteraceae</taxon>
        <taxon>Alteraurantiacibacter</taxon>
    </lineage>
</organism>
<protein>
    <submittedName>
        <fullName evidence="2">Dienelactone hydrolase family protein</fullName>
    </submittedName>
</protein>
<dbReference type="AlphaFoldDB" id="A0A4T3EW92"/>